<dbReference type="Gene3D" id="2.160.20.10">
    <property type="entry name" value="Single-stranded right-handed beta-helix, Pectin lyase-like"/>
    <property type="match status" value="2"/>
</dbReference>
<keyword evidence="8" id="KW-1015">Disulfide bond</keyword>
<evidence type="ECO:0000256" key="3">
    <source>
        <dbReference type="ARBA" id="ARBA00012736"/>
    </source>
</evidence>
<evidence type="ECO:0000313" key="16">
    <source>
        <dbReference type="Proteomes" id="UP001162162"/>
    </source>
</evidence>
<keyword evidence="16" id="KW-1185">Reference proteome</keyword>
<dbReference type="PANTHER" id="PTHR31884">
    <property type="entry name" value="POLYGALACTURONASE"/>
    <property type="match status" value="1"/>
</dbReference>
<dbReference type="SUPFAM" id="SSF51126">
    <property type="entry name" value="Pectin lyase-like"/>
    <property type="match status" value="2"/>
</dbReference>
<dbReference type="InterPro" id="IPR006626">
    <property type="entry name" value="PbH1"/>
</dbReference>
<comment type="caution">
    <text evidence="15">The sequence shown here is derived from an EMBL/GenBank/DDBJ whole genome shotgun (WGS) entry which is preliminary data.</text>
</comment>
<accession>A0AAV8Z5D1</accession>
<organism evidence="15 16">
    <name type="scientific">Aromia moschata</name>
    <dbReference type="NCBI Taxonomy" id="1265417"/>
    <lineage>
        <taxon>Eukaryota</taxon>
        <taxon>Metazoa</taxon>
        <taxon>Ecdysozoa</taxon>
        <taxon>Arthropoda</taxon>
        <taxon>Hexapoda</taxon>
        <taxon>Insecta</taxon>
        <taxon>Pterygota</taxon>
        <taxon>Neoptera</taxon>
        <taxon>Endopterygota</taxon>
        <taxon>Coleoptera</taxon>
        <taxon>Polyphaga</taxon>
        <taxon>Cucujiformia</taxon>
        <taxon>Chrysomeloidea</taxon>
        <taxon>Cerambycidae</taxon>
        <taxon>Cerambycinae</taxon>
        <taxon>Callichromatini</taxon>
        <taxon>Aromia</taxon>
    </lineage>
</organism>
<evidence type="ECO:0000256" key="14">
    <source>
        <dbReference type="SAM" id="SignalP"/>
    </source>
</evidence>
<evidence type="ECO:0000256" key="9">
    <source>
        <dbReference type="ARBA" id="ARBA00023180"/>
    </source>
</evidence>
<comment type="catalytic activity">
    <reaction evidence="12">
        <text>(1,4-alpha-D-galacturonosyl)n+m + H2O = (1,4-alpha-D-galacturonosyl)n + (1,4-alpha-D-galacturonosyl)m.</text>
        <dbReference type="EC" id="3.2.1.15"/>
    </reaction>
</comment>
<keyword evidence="4" id="KW-0964">Secreted</keyword>
<evidence type="ECO:0000256" key="1">
    <source>
        <dbReference type="ARBA" id="ARBA00004613"/>
    </source>
</evidence>
<dbReference type="SMART" id="SM00710">
    <property type="entry name" value="PbH1"/>
    <property type="match status" value="11"/>
</dbReference>
<evidence type="ECO:0000256" key="7">
    <source>
        <dbReference type="ARBA" id="ARBA00022801"/>
    </source>
</evidence>
<dbReference type="Proteomes" id="UP001162162">
    <property type="component" value="Unassembled WGS sequence"/>
</dbReference>
<dbReference type="InterPro" id="IPR050434">
    <property type="entry name" value="Glycosyl_hydrlase_28"/>
</dbReference>
<feature type="signal peptide" evidence="14">
    <location>
        <begin position="1"/>
        <end position="19"/>
    </location>
</feature>
<dbReference type="GO" id="GO:0045490">
    <property type="term" value="P:pectin catabolic process"/>
    <property type="evidence" value="ECO:0007669"/>
    <property type="project" value="TreeGrafter"/>
</dbReference>
<keyword evidence="9" id="KW-0325">Glycoprotein</keyword>
<keyword evidence="5 14" id="KW-0732">Signal</keyword>
<dbReference type="Pfam" id="PF00295">
    <property type="entry name" value="Glyco_hydro_28"/>
    <property type="match status" value="2"/>
</dbReference>
<evidence type="ECO:0000256" key="12">
    <source>
        <dbReference type="ARBA" id="ARBA00034074"/>
    </source>
</evidence>
<evidence type="ECO:0000256" key="5">
    <source>
        <dbReference type="ARBA" id="ARBA00022729"/>
    </source>
</evidence>
<dbReference type="FunFam" id="2.160.20.10:FF:000002">
    <property type="entry name" value="Endopolygalacturonase D"/>
    <property type="match status" value="1"/>
</dbReference>
<gene>
    <name evidence="15" type="ORF">NQ318_002183</name>
</gene>
<comment type="similarity">
    <text evidence="2 13">Belongs to the glycosyl hydrolase 28 family.</text>
</comment>
<dbReference type="GO" id="GO:0005576">
    <property type="term" value="C:extracellular region"/>
    <property type="evidence" value="ECO:0007669"/>
    <property type="project" value="UniProtKB-SubCell"/>
</dbReference>
<dbReference type="PANTHER" id="PTHR31884:SF9">
    <property type="entry name" value="ENDOPOLYGALACTURONASE D-RELATED"/>
    <property type="match status" value="1"/>
</dbReference>
<sequence>MKVLGTIPALLAFLLAASASQLNETEPRASCTVTSYDQVATAVASCSDLTVNGIEVPAGKALELSLQNGAKLTFQGHITFGHSEWNGPLVVIKGSGITVEGATGHRLDGQGALYWDGKGGSGSTKPVFVRVQTTGGSVLSNINLLNCPERCVSIGSTDLTISGWNIDVSAGDSQGGHNTDGFDVSSSRNIVIKNSVVKNQDDCVAINLGSDMVFSNLHCSGSHGLSLSVGLSKTSYDDNVVSNITFTDCTVENSANGIHVKTHADGATGAIKDVTYKNIKLSGITNYGINVQEDYANGGSTGTAVGNVPITNLQMINVEGSVTSNGMAVYILCGDGGCSNWSWSGVSISGAGKSNKCNFTPSGFSSVGLASPLNETEPRASCTVTSYDQVATAVASCSDLTIDGIEVPAGKALELSLKDGAKLTFQGHITFGHSEWGGPLVVIKGKGITVEGASGHRLDGQGALYWDGKGGSGSTKPVFVKVSTTGGSVLSNINLLNCPVRCVSIGATDLTISGWNIDVSAGDSDLGLGTVIGKQGGHNTDGFDLSSSRNILIKNSVVKNQDDCVAINHGSDMVFSNLHCSGSHGLSLSVGLSKTSYDSNVVSNVTFTDCTVENSANGIHVKTHADGATGAITDVTYKNIKLSGITKYGINVQEDYANGGSTGTAVGNVPITNLQMINVEGTVSSKAMAVYILCGDGGCSSWNWSGVSISGAGQSNNCNFTPSGFSC</sequence>
<keyword evidence="10 13" id="KW-0326">Glycosidase</keyword>
<evidence type="ECO:0000256" key="8">
    <source>
        <dbReference type="ARBA" id="ARBA00023157"/>
    </source>
</evidence>
<evidence type="ECO:0000313" key="15">
    <source>
        <dbReference type="EMBL" id="KAJ8958401.1"/>
    </source>
</evidence>
<evidence type="ECO:0000256" key="2">
    <source>
        <dbReference type="ARBA" id="ARBA00008834"/>
    </source>
</evidence>
<dbReference type="InterPro" id="IPR012334">
    <property type="entry name" value="Pectin_lyas_fold"/>
</dbReference>
<dbReference type="EC" id="3.2.1.15" evidence="3"/>
<evidence type="ECO:0000256" key="6">
    <source>
        <dbReference type="ARBA" id="ARBA00022737"/>
    </source>
</evidence>
<feature type="chain" id="PRO_5043900106" description="endo-polygalacturonase" evidence="14">
    <location>
        <begin position="20"/>
        <end position="727"/>
    </location>
</feature>
<dbReference type="GO" id="GO:0004650">
    <property type="term" value="F:polygalacturonase activity"/>
    <property type="evidence" value="ECO:0007669"/>
    <property type="project" value="UniProtKB-EC"/>
</dbReference>
<protein>
    <recommendedName>
        <fullName evidence="3">endo-polygalacturonase</fullName>
        <ecNumber evidence="3">3.2.1.15</ecNumber>
    </recommendedName>
</protein>
<dbReference type="InterPro" id="IPR000743">
    <property type="entry name" value="Glyco_hydro_28"/>
</dbReference>
<keyword evidence="11" id="KW-0961">Cell wall biogenesis/degradation</keyword>
<proteinExistence type="inferred from homology"/>
<dbReference type="EMBL" id="JAPWTK010000017">
    <property type="protein sequence ID" value="KAJ8958401.1"/>
    <property type="molecule type" value="Genomic_DNA"/>
</dbReference>
<comment type="subcellular location">
    <subcellularLocation>
        <location evidence="1">Secreted</location>
    </subcellularLocation>
</comment>
<evidence type="ECO:0000256" key="11">
    <source>
        <dbReference type="ARBA" id="ARBA00023316"/>
    </source>
</evidence>
<dbReference type="GO" id="GO:0071555">
    <property type="term" value="P:cell wall organization"/>
    <property type="evidence" value="ECO:0007669"/>
    <property type="project" value="UniProtKB-KW"/>
</dbReference>
<name>A0AAV8Z5D1_9CUCU</name>
<evidence type="ECO:0000256" key="13">
    <source>
        <dbReference type="RuleBase" id="RU361169"/>
    </source>
</evidence>
<evidence type="ECO:0000256" key="10">
    <source>
        <dbReference type="ARBA" id="ARBA00023295"/>
    </source>
</evidence>
<evidence type="ECO:0000256" key="4">
    <source>
        <dbReference type="ARBA" id="ARBA00022525"/>
    </source>
</evidence>
<dbReference type="InterPro" id="IPR011050">
    <property type="entry name" value="Pectin_lyase_fold/virulence"/>
</dbReference>
<keyword evidence="6" id="KW-0677">Repeat</keyword>
<reference evidence="15" key="1">
    <citation type="journal article" date="2023" name="Insect Mol. Biol.">
        <title>Genome sequencing provides insights into the evolution of gene families encoding plant cell wall-degrading enzymes in longhorned beetles.</title>
        <authorList>
            <person name="Shin N.R."/>
            <person name="Okamura Y."/>
            <person name="Kirsch R."/>
            <person name="Pauchet Y."/>
        </authorList>
    </citation>
    <scope>NUCLEOTIDE SEQUENCE</scope>
    <source>
        <strain evidence="15">AMC_N1</strain>
    </source>
</reference>
<keyword evidence="7 13" id="KW-0378">Hydrolase</keyword>
<dbReference type="AlphaFoldDB" id="A0AAV8Z5D1"/>